<name>A0AA86ML23_9CLOT</name>
<gene>
    <name evidence="3" type="ORF">CNEO2_180003</name>
    <name evidence="2" type="ORF">CNEO_10237</name>
</gene>
<organism evidence="2 4">
    <name type="scientific">Clostridium neonatale</name>
    <dbReference type="NCBI Taxonomy" id="137838"/>
    <lineage>
        <taxon>Bacteria</taxon>
        <taxon>Bacillati</taxon>
        <taxon>Bacillota</taxon>
        <taxon>Clostridia</taxon>
        <taxon>Eubacteriales</taxon>
        <taxon>Clostridiaceae</taxon>
        <taxon>Clostridium</taxon>
    </lineage>
</organism>
<sequence>MNYEMKCKVHKDSLINYCGNKYSVPPKYIGKTVTVKCPNQKLHVYFNTELITIHQLSKKNTNYKLEDYKELLKNSIPNTDDLEKLALENLKYFDNFL</sequence>
<evidence type="ECO:0000259" key="1">
    <source>
        <dbReference type="Pfam" id="PF22483"/>
    </source>
</evidence>
<accession>A0AA86ML23</accession>
<reference evidence="2" key="1">
    <citation type="submission" date="2021-10" db="EMBL/GenBank/DDBJ databases">
        <authorList>
            <person name="Mesa V."/>
        </authorList>
    </citation>
    <scope>NUCLEOTIDE SEQUENCE</scope>
    <source>
        <strain evidence="2">CC3_PB</strain>
    </source>
</reference>
<dbReference type="Proteomes" id="UP001189143">
    <property type="component" value="Unassembled WGS sequence"/>
</dbReference>
<evidence type="ECO:0000313" key="4">
    <source>
        <dbReference type="Proteomes" id="UP000789738"/>
    </source>
</evidence>
<proteinExistence type="predicted"/>
<comment type="caution">
    <text evidence="2">The sequence shown here is derived from an EMBL/GenBank/DDBJ whole genome shotgun (WGS) entry which is preliminary data.</text>
</comment>
<dbReference type="InterPro" id="IPR054353">
    <property type="entry name" value="IstA-like_C"/>
</dbReference>
<dbReference type="Proteomes" id="UP000789738">
    <property type="component" value="Unassembled WGS sequence"/>
</dbReference>
<dbReference type="EMBL" id="CAKJVE010000001">
    <property type="protein sequence ID" value="CAG9701712.1"/>
    <property type="molecule type" value="Genomic_DNA"/>
</dbReference>
<dbReference type="Pfam" id="PF22483">
    <property type="entry name" value="Mu-transpos_C_2"/>
    <property type="match status" value="1"/>
</dbReference>
<feature type="domain" description="Transposase for insertion sequence element IS21-like C-terminal" evidence="1">
    <location>
        <begin position="5"/>
        <end position="59"/>
    </location>
</feature>
<dbReference type="AlphaFoldDB" id="A0AA86ML23"/>
<evidence type="ECO:0000313" key="3">
    <source>
        <dbReference type="EMBL" id="CAI3550028.1"/>
    </source>
</evidence>
<dbReference type="EMBL" id="CAMTCP010000099">
    <property type="protein sequence ID" value="CAI3550028.1"/>
    <property type="molecule type" value="Genomic_DNA"/>
</dbReference>
<protein>
    <recommendedName>
        <fullName evidence="1">Transposase for insertion sequence element IS21-like C-terminal domain-containing protein</fullName>
    </recommendedName>
</protein>
<evidence type="ECO:0000313" key="2">
    <source>
        <dbReference type="EMBL" id="CAG9701712.1"/>
    </source>
</evidence>
<reference evidence="3" key="2">
    <citation type="submission" date="2022-10" db="EMBL/GenBank/DDBJ databases">
        <authorList>
            <person name="Aires J."/>
            <person name="Mesa V."/>
        </authorList>
    </citation>
    <scope>NUCLEOTIDE SEQUENCE</scope>
    <source>
        <strain evidence="3">Clostridium neonatale JD116</strain>
    </source>
</reference>